<dbReference type="SUPFAM" id="SSF56281">
    <property type="entry name" value="Metallo-hydrolase/oxidoreductase"/>
    <property type="match status" value="1"/>
</dbReference>
<dbReference type="InterPro" id="IPR001279">
    <property type="entry name" value="Metallo-B-lactamas"/>
</dbReference>
<feature type="domain" description="Metallo-beta-lactamase" evidence="1">
    <location>
        <begin position="22"/>
        <end position="212"/>
    </location>
</feature>
<evidence type="ECO:0000259" key="1">
    <source>
        <dbReference type="SMART" id="SM00849"/>
    </source>
</evidence>
<gene>
    <name evidence="2" type="ORF">TEHN7118_1737</name>
</gene>
<accession>A0A2H6CVA6</accession>
<dbReference type="Pfam" id="PF00753">
    <property type="entry name" value="Lactamase_B"/>
    <property type="match status" value="1"/>
</dbReference>
<name>A0A2H6CVA6_TETHA</name>
<dbReference type="GeneID" id="64053578"/>
<dbReference type="SMART" id="SM00849">
    <property type="entry name" value="Lactamase_B"/>
    <property type="match status" value="1"/>
</dbReference>
<keyword evidence="3" id="KW-1185">Reference proteome</keyword>
<dbReference type="RefSeq" id="WP_061840867.1">
    <property type="nucleotide sequence ID" value="NZ_BDEC01000076.1"/>
</dbReference>
<organism evidence="2 3">
    <name type="scientific">Tetragenococcus halophilus subsp. halophilus</name>
    <dbReference type="NCBI Taxonomy" id="1513897"/>
    <lineage>
        <taxon>Bacteria</taxon>
        <taxon>Bacillati</taxon>
        <taxon>Bacillota</taxon>
        <taxon>Bacilli</taxon>
        <taxon>Lactobacillales</taxon>
        <taxon>Enterococcaceae</taxon>
        <taxon>Tetragenococcus</taxon>
    </lineage>
</organism>
<evidence type="ECO:0000313" key="2">
    <source>
        <dbReference type="EMBL" id="GBD68931.1"/>
    </source>
</evidence>
<dbReference type="InterPro" id="IPR050855">
    <property type="entry name" value="NDM-1-like"/>
</dbReference>
<dbReference type="Proteomes" id="UP000236214">
    <property type="component" value="Unassembled WGS sequence"/>
</dbReference>
<evidence type="ECO:0000313" key="3">
    <source>
        <dbReference type="Proteomes" id="UP000236214"/>
    </source>
</evidence>
<sequence>MELRQLTDRIFYYPHQTETDRPMLAYVQGDKLSLAIDAGNSSDHVAEFYQTLQAKKLKLPDLTAMTHWHWDHTFGMQQIHGLSIAHTKTNQLLQIEKEKIQDKKYVQSLKLENPFLAKEFSDDKTIEIVPSDIQFENKLSVLLGNLTAQIFHTESPHSSDSTLVYIPEEKILFLGDATSEDFENDGYMDQEKLKSLIKVIEQTDCTYCMLGHAQPLGKIELVDYLKSINSLS</sequence>
<protein>
    <recommendedName>
        <fullName evidence="1">Metallo-beta-lactamase domain-containing protein</fullName>
    </recommendedName>
</protein>
<comment type="caution">
    <text evidence="2">The sequence shown here is derived from an EMBL/GenBank/DDBJ whole genome shotgun (WGS) entry which is preliminary data.</text>
</comment>
<dbReference type="PANTHER" id="PTHR42951:SF4">
    <property type="entry name" value="ACYL-COENZYME A THIOESTERASE MBLAC2"/>
    <property type="match status" value="1"/>
</dbReference>
<dbReference type="EMBL" id="BDEC01000076">
    <property type="protein sequence ID" value="GBD68931.1"/>
    <property type="molecule type" value="Genomic_DNA"/>
</dbReference>
<dbReference type="PANTHER" id="PTHR42951">
    <property type="entry name" value="METALLO-BETA-LACTAMASE DOMAIN-CONTAINING"/>
    <property type="match status" value="1"/>
</dbReference>
<dbReference type="AlphaFoldDB" id="A0A2H6CVA6"/>
<dbReference type="InterPro" id="IPR036866">
    <property type="entry name" value="RibonucZ/Hydroxyglut_hydro"/>
</dbReference>
<dbReference type="Gene3D" id="3.60.15.10">
    <property type="entry name" value="Ribonuclease Z/Hydroxyacylglutathione hydrolase-like"/>
    <property type="match status" value="1"/>
</dbReference>
<proteinExistence type="predicted"/>
<reference evidence="2 3" key="1">
    <citation type="submission" date="2016-05" db="EMBL/GenBank/DDBJ databases">
        <title>Whole genome sequencing of Tetragenococcus halophilus subsp. halophilus NISL 7118.</title>
        <authorList>
            <person name="Shiwa Y."/>
            <person name="Nishimura I."/>
            <person name="Yoshikawa H."/>
            <person name="Koyama Y."/>
            <person name="Oguma T."/>
        </authorList>
    </citation>
    <scope>NUCLEOTIDE SEQUENCE [LARGE SCALE GENOMIC DNA]</scope>
    <source>
        <strain evidence="2 3">NISL 7118</strain>
    </source>
</reference>